<keyword evidence="2" id="KW-0732">Signal</keyword>
<organism evidence="3 4">
    <name type="scientific">Zestomonas insulae</name>
    <dbReference type="NCBI Taxonomy" id="2809017"/>
    <lineage>
        <taxon>Bacteria</taxon>
        <taxon>Pseudomonadati</taxon>
        <taxon>Pseudomonadota</taxon>
        <taxon>Gammaproteobacteria</taxon>
        <taxon>Pseudomonadales</taxon>
        <taxon>Pseudomonadaceae</taxon>
        <taxon>Zestomonas</taxon>
    </lineage>
</organism>
<evidence type="ECO:0000256" key="2">
    <source>
        <dbReference type="SAM" id="SignalP"/>
    </source>
</evidence>
<keyword evidence="4" id="KW-1185">Reference proteome</keyword>
<proteinExistence type="predicted"/>
<dbReference type="EMBL" id="JAFEUP010000005">
    <property type="protein sequence ID" value="MBM7062566.1"/>
    <property type="molecule type" value="Genomic_DNA"/>
</dbReference>
<protein>
    <submittedName>
        <fullName evidence="3">Uncharacterized protein</fullName>
    </submittedName>
</protein>
<accession>A0ABS2IHL8</accession>
<reference evidence="3 4" key="1">
    <citation type="submission" date="2021-02" db="EMBL/GenBank/DDBJ databases">
        <authorList>
            <person name="Lee D.-H."/>
        </authorList>
    </citation>
    <scope>NUCLEOTIDE SEQUENCE [LARGE SCALE GENOMIC DNA]</scope>
    <source>
        <strain evidence="3 4">UL073</strain>
    </source>
</reference>
<dbReference type="RefSeq" id="WP_205349747.1">
    <property type="nucleotide sequence ID" value="NZ_JAFEUP010000005.1"/>
</dbReference>
<feature type="chain" id="PRO_5046424447" evidence="2">
    <location>
        <begin position="26"/>
        <end position="105"/>
    </location>
</feature>
<feature type="signal peptide" evidence="2">
    <location>
        <begin position="1"/>
        <end position="25"/>
    </location>
</feature>
<dbReference type="Proteomes" id="UP000717995">
    <property type="component" value="Unassembled WGS sequence"/>
</dbReference>
<evidence type="ECO:0000313" key="3">
    <source>
        <dbReference type="EMBL" id="MBM7062566.1"/>
    </source>
</evidence>
<feature type="compositionally biased region" description="Polar residues" evidence="1">
    <location>
        <begin position="53"/>
        <end position="67"/>
    </location>
</feature>
<name>A0ABS2IHL8_9GAMM</name>
<sequence>MTTVRQISLLSLCCAATLWFSGVHAEERVGHGVAVQTADLTFDGFASDAVVTRSQPSAQAKTAQQPHQLEAQAPRANSPANGLWLRTGDDTETALQQPRSPRWVF</sequence>
<gene>
    <name evidence="3" type="ORF">JQX08_17775</name>
</gene>
<comment type="caution">
    <text evidence="3">The sequence shown here is derived from an EMBL/GenBank/DDBJ whole genome shotgun (WGS) entry which is preliminary data.</text>
</comment>
<evidence type="ECO:0000256" key="1">
    <source>
        <dbReference type="SAM" id="MobiDB-lite"/>
    </source>
</evidence>
<evidence type="ECO:0000313" key="4">
    <source>
        <dbReference type="Proteomes" id="UP000717995"/>
    </source>
</evidence>
<feature type="region of interest" description="Disordered" evidence="1">
    <location>
        <begin position="53"/>
        <end position="105"/>
    </location>
</feature>